<protein>
    <recommendedName>
        <fullName evidence="1">Peptidase M20 domain-containing protein 2</fullName>
    </recommendedName>
</protein>
<dbReference type="GO" id="GO:0071713">
    <property type="term" value="F:para-aminobenzoyl-glutamate hydrolase activity"/>
    <property type="evidence" value="ECO:0007669"/>
    <property type="project" value="TreeGrafter"/>
</dbReference>
<dbReference type="Gene3D" id="3.30.70.360">
    <property type="match status" value="1"/>
</dbReference>
<comment type="similarity">
    <text evidence="1">Belongs to the peptidase M20A family.</text>
</comment>
<sequence length="413" mass="42450">MTAPETLARQVTERIELLAPQLTALSRMIHELAEPGFAEHRSVAAIAELVTAHGIEARVGVHGMETSLKACAGDPAGPRIAILAEYDALPGIGHGCGHNVIGAAAAGAFLGLLDVIGRTGGSVVLLGTPAEENGSGKEIMARAGAFAGIDAAIMLHPANCDDIHFAALGLRSVEATYHGIPAHASARPEAGRNALDAVVAAYQGVAALRQHMPQTDRVHGVITAGGEAANIVPARASLRLLIRSPRLDSLLALSERVQRILSGAALITETRLDAVWDRIQPCLPVRGNDALSTRFGVHMAARGRTSGAPQSAQGSTDLGNISLRVPAIHPTLAIAPPEIALHTVAFAGYAGSERGDRAVVDGAVILALTALDFLADAGLRERSRLEFEAAGGVVDVPALLTPPGGQPGTSEGS</sequence>
<feature type="domain" description="Peptidase M20 dimerisation" evidence="2">
    <location>
        <begin position="169"/>
        <end position="264"/>
    </location>
</feature>
<dbReference type="Gene3D" id="3.40.630.10">
    <property type="entry name" value="Zn peptidases"/>
    <property type="match status" value="1"/>
</dbReference>
<dbReference type="RefSeq" id="WP_214609337.1">
    <property type="nucleotide sequence ID" value="NZ_LJIW01000002.1"/>
</dbReference>
<dbReference type="NCBIfam" id="TIGR01891">
    <property type="entry name" value="amidohydrolases"/>
    <property type="match status" value="1"/>
</dbReference>
<dbReference type="InterPro" id="IPR017439">
    <property type="entry name" value="Amidohydrolase"/>
</dbReference>
<evidence type="ECO:0000313" key="4">
    <source>
        <dbReference type="Proteomes" id="UP000236520"/>
    </source>
</evidence>
<organism evidence="3 4">
    <name type="scientific">Streptomyces malaysiensis</name>
    <dbReference type="NCBI Taxonomy" id="92644"/>
    <lineage>
        <taxon>Bacteria</taxon>
        <taxon>Bacillati</taxon>
        <taxon>Actinomycetota</taxon>
        <taxon>Actinomycetes</taxon>
        <taxon>Kitasatosporales</taxon>
        <taxon>Streptomycetaceae</taxon>
        <taxon>Streptomyces</taxon>
        <taxon>Streptomyces violaceusniger group</taxon>
    </lineage>
</organism>
<dbReference type="SUPFAM" id="SSF55031">
    <property type="entry name" value="Bacterial exopeptidase dimerisation domain"/>
    <property type="match status" value="1"/>
</dbReference>
<dbReference type="GO" id="GO:0016805">
    <property type="term" value="F:dipeptidase activity"/>
    <property type="evidence" value="ECO:0007669"/>
    <property type="project" value="InterPro"/>
</dbReference>
<dbReference type="PANTHER" id="PTHR30575:SF0">
    <property type="entry name" value="XAA-ARG DIPEPTIDASE"/>
    <property type="match status" value="1"/>
</dbReference>
<keyword evidence="4" id="KW-1185">Reference proteome</keyword>
<proteinExistence type="inferred from homology"/>
<dbReference type="AlphaFoldDB" id="A0A2J7YQ84"/>
<gene>
    <name evidence="3" type="ORF">SMF913_25629</name>
</gene>
<accession>A0A2J7YQ84</accession>
<dbReference type="Pfam" id="PF07687">
    <property type="entry name" value="M20_dimer"/>
    <property type="match status" value="1"/>
</dbReference>
<reference evidence="3 4" key="1">
    <citation type="submission" date="2015-09" db="EMBL/GenBank/DDBJ databases">
        <title>Genome sequence, genome mining and natural product profiling of a biocontrol bacterium Streptomyces malaysiensis F913.</title>
        <authorList>
            <person name="Xu Y."/>
            <person name="Wei J."/>
            <person name="Xie J."/>
            <person name="Li T."/>
            <person name="Zhou Z."/>
        </authorList>
    </citation>
    <scope>NUCLEOTIDE SEQUENCE [LARGE SCALE GENOMIC DNA]</scope>
    <source>
        <strain evidence="3 4">F913</strain>
    </source>
</reference>
<name>A0A2J7YQ84_STRMQ</name>
<dbReference type="InterPro" id="IPR036264">
    <property type="entry name" value="Bact_exopeptidase_dim_dom"/>
</dbReference>
<dbReference type="EMBL" id="LJIW01000002">
    <property type="protein sequence ID" value="PNG90164.1"/>
    <property type="molecule type" value="Genomic_DNA"/>
</dbReference>
<dbReference type="GO" id="GO:0005737">
    <property type="term" value="C:cytoplasm"/>
    <property type="evidence" value="ECO:0007669"/>
    <property type="project" value="TreeGrafter"/>
</dbReference>
<dbReference type="PIRSF" id="PIRSF037226">
    <property type="entry name" value="Amidohydrolase_ACY1L2_prd"/>
    <property type="match status" value="1"/>
</dbReference>
<evidence type="ECO:0000313" key="3">
    <source>
        <dbReference type="EMBL" id="PNG90164.1"/>
    </source>
</evidence>
<dbReference type="GO" id="GO:0046657">
    <property type="term" value="P:folic acid catabolic process"/>
    <property type="evidence" value="ECO:0007669"/>
    <property type="project" value="TreeGrafter"/>
</dbReference>
<dbReference type="Proteomes" id="UP000236520">
    <property type="component" value="Unassembled WGS sequence"/>
</dbReference>
<dbReference type="InterPro" id="IPR011650">
    <property type="entry name" value="Peptidase_M20_dimer"/>
</dbReference>
<evidence type="ECO:0000256" key="1">
    <source>
        <dbReference type="PIRNR" id="PIRNR037226"/>
    </source>
</evidence>
<dbReference type="FunFam" id="3.30.70.360:FF:000004">
    <property type="entry name" value="Peptidase M20 domain-containing protein 2"/>
    <property type="match status" value="1"/>
</dbReference>
<dbReference type="InterPro" id="IPR017144">
    <property type="entry name" value="Xaa-Arg_dipeptidase"/>
</dbReference>
<comment type="caution">
    <text evidence="3">The sequence shown here is derived from an EMBL/GenBank/DDBJ whole genome shotgun (WGS) entry which is preliminary data.</text>
</comment>
<evidence type="ECO:0000259" key="2">
    <source>
        <dbReference type="Pfam" id="PF07687"/>
    </source>
</evidence>
<dbReference type="SUPFAM" id="SSF53187">
    <property type="entry name" value="Zn-dependent exopeptidases"/>
    <property type="match status" value="1"/>
</dbReference>
<dbReference type="InterPro" id="IPR052030">
    <property type="entry name" value="Peptidase_M20/M20A_hydrolases"/>
</dbReference>
<dbReference type="PANTHER" id="PTHR30575">
    <property type="entry name" value="PEPTIDASE M20"/>
    <property type="match status" value="1"/>
</dbReference>